<reference evidence="18 19" key="1">
    <citation type="submission" date="2018-06" db="EMBL/GenBank/DDBJ databases">
        <title>Complete genome of Desulfovibrio indonesiensis P37SLT.</title>
        <authorList>
            <person name="Crispim J.S."/>
            <person name="Vidigal P.M.P."/>
            <person name="Silva L.C.F."/>
            <person name="Laguardia C.N."/>
            <person name="Araujo L.C."/>
            <person name="Dias R.S."/>
            <person name="Sousa M.P."/>
            <person name="Paula S.O."/>
            <person name="Silva C."/>
        </authorList>
    </citation>
    <scope>NUCLEOTIDE SEQUENCE [LARGE SCALE GENOMIC DNA]</scope>
    <source>
        <strain evidence="18 19">P37SLT</strain>
    </source>
</reference>
<feature type="domain" description="PAS" evidence="16">
    <location>
        <begin position="306"/>
        <end position="362"/>
    </location>
</feature>
<dbReference type="Pfam" id="PF17149">
    <property type="entry name" value="CHASE5"/>
    <property type="match status" value="1"/>
</dbReference>
<dbReference type="PROSITE" id="PS50112">
    <property type="entry name" value="PAS"/>
    <property type="match status" value="2"/>
</dbReference>
<keyword evidence="12" id="KW-0175">Coiled coil</keyword>
<dbReference type="InterPro" id="IPR013767">
    <property type="entry name" value="PAS_fold"/>
</dbReference>
<dbReference type="InterPro" id="IPR003661">
    <property type="entry name" value="HisK_dim/P_dom"/>
</dbReference>
<dbReference type="NCBIfam" id="TIGR00229">
    <property type="entry name" value="sensory_box"/>
    <property type="match status" value="3"/>
</dbReference>
<dbReference type="InterPro" id="IPR033414">
    <property type="entry name" value="Sensor_dom"/>
</dbReference>
<dbReference type="InterPro" id="IPR013655">
    <property type="entry name" value="PAS_fold_3"/>
</dbReference>
<keyword evidence="3 11" id="KW-0597">Phosphoprotein</keyword>
<comment type="catalytic activity">
    <reaction evidence="1">
        <text>ATP + protein L-histidine = ADP + protein N-phospho-L-histidine.</text>
        <dbReference type="EC" id="2.7.13.3"/>
    </reaction>
</comment>
<evidence type="ECO:0000256" key="13">
    <source>
        <dbReference type="SAM" id="Phobius"/>
    </source>
</evidence>
<dbReference type="InterPro" id="IPR000700">
    <property type="entry name" value="PAS-assoc_C"/>
</dbReference>
<dbReference type="EC" id="2.7.13.3" evidence="2"/>
<dbReference type="InterPro" id="IPR001610">
    <property type="entry name" value="PAC"/>
</dbReference>
<dbReference type="Gene3D" id="3.30.450.40">
    <property type="match status" value="1"/>
</dbReference>
<dbReference type="Gene3D" id="1.10.287.130">
    <property type="match status" value="1"/>
</dbReference>
<dbReference type="AlphaFoldDB" id="A0A7M3MBB8"/>
<keyword evidence="7" id="KW-0067">ATP-binding</keyword>
<dbReference type="InterPro" id="IPR036890">
    <property type="entry name" value="HATPase_C_sf"/>
</dbReference>
<dbReference type="RefSeq" id="WP_144304350.1">
    <property type="nucleotide sequence ID" value="NZ_QMIE01000020.1"/>
</dbReference>
<gene>
    <name evidence="18" type="ORF">DPQ33_16615</name>
</gene>
<evidence type="ECO:0000259" key="15">
    <source>
        <dbReference type="PROSITE" id="PS50110"/>
    </source>
</evidence>
<proteinExistence type="predicted"/>
<dbReference type="FunFam" id="3.30.565.10:FF:000010">
    <property type="entry name" value="Sensor histidine kinase RcsC"/>
    <property type="match status" value="1"/>
</dbReference>
<dbReference type="InterPro" id="IPR035965">
    <property type="entry name" value="PAS-like_dom_sf"/>
</dbReference>
<dbReference type="SMART" id="SM00065">
    <property type="entry name" value="GAF"/>
    <property type="match status" value="1"/>
</dbReference>
<keyword evidence="4" id="KW-0808">Transferase</keyword>
<keyword evidence="13" id="KW-0472">Membrane</keyword>
<dbReference type="InterPro" id="IPR003594">
    <property type="entry name" value="HATPase_dom"/>
</dbReference>
<dbReference type="Proteomes" id="UP000448292">
    <property type="component" value="Unassembled WGS sequence"/>
</dbReference>
<dbReference type="CDD" id="cd17546">
    <property type="entry name" value="REC_hyHK_CKI1_RcsC-like"/>
    <property type="match status" value="1"/>
</dbReference>
<dbReference type="Gene3D" id="3.30.565.10">
    <property type="entry name" value="Histidine kinase-like ATPase, C-terminal domain"/>
    <property type="match status" value="1"/>
</dbReference>
<dbReference type="Gene3D" id="3.40.50.2300">
    <property type="match status" value="1"/>
</dbReference>
<dbReference type="InterPro" id="IPR000014">
    <property type="entry name" value="PAS"/>
</dbReference>
<dbReference type="PRINTS" id="PR00344">
    <property type="entry name" value="BCTRLSENSOR"/>
</dbReference>
<feature type="domain" description="Response regulatory" evidence="15">
    <location>
        <begin position="1112"/>
        <end position="1231"/>
    </location>
</feature>
<dbReference type="Pfam" id="PF00989">
    <property type="entry name" value="PAS"/>
    <property type="match status" value="1"/>
</dbReference>
<evidence type="ECO:0000256" key="8">
    <source>
        <dbReference type="ARBA" id="ARBA00023012"/>
    </source>
</evidence>
<dbReference type="SMART" id="SM00387">
    <property type="entry name" value="HATPase_c"/>
    <property type="match status" value="1"/>
</dbReference>
<keyword evidence="6" id="KW-0418">Kinase</keyword>
<evidence type="ECO:0000256" key="4">
    <source>
        <dbReference type="ARBA" id="ARBA00022679"/>
    </source>
</evidence>
<dbReference type="PANTHER" id="PTHR45339">
    <property type="entry name" value="HYBRID SIGNAL TRANSDUCTION HISTIDINE KINASE J"/>
    <property type="match status" value="1"/>
</dbReference>
<dbReference type="SUPFAM" id="SSF55781">
    <property type="entry name" value="GAF domain-like"/>
    <property type="match status" value="1"/>
</dbReference>
<evidence type="ECO:0000256" key="1">
    <source>
        <dbReference type="ARBA" id="ARBA00000085"/>
    </source>
</evidence>
<dbReference type="Gene3D" id="2.10.70.100">
    <property type="match status" value="1"/>
</dbReference>
<dbReference type="GO" id="GO:0006355">
    <property type="term" value="P:regulation of DNA-templated transcription"/>
    <property type="evidence" value="ECO:0007669"/>
    <property type="project" value="InterPro"/>
</dbReference>
<feature type="modified residue" description="4-aspartylphosphate" evidence="11">
    <location>
        <position position="1161"/>
    </location>
</feature>
<keyword evidence="8" id="KW-0902">Two-component regulatory system</keyword>
<evidence type="ECO:0000256" key="2">
    <source>
        <dbReference type="ARBA" id="ARBA00012438"/>
    </source>
</evidence>
<dbReference type="SUPFAM" id="SSF52172">
    <property type="entry name" value="CheY-like"/>
    <property type="match status" value="1"/>
</dbReference>
<evidence type="ECO:0000256" key="3">
    <source>
        <dbReference type="ARBA" id="ARBA00022553"/>
    </source>
</evidence>
<dbReference type="FunFam" id="1.10.287.130:FF:000002">
    <property type="entry name" value="Two-component osmosensing histidine kinase"/>
    <property type="match status" value="1"/>
</dbReference>
<dbReference type="InterPro" id="IPR029016">
    <property type="entry name" value="GAF-like_dom_sf"/>
</dbReference>
<dbReference type="SUPFAM" id="SSF47384">
    <property type="entry name" value="Homodimeric domain of signal transducing histidine kinase"/>
    <property type="match status" value="1"/>
</dbReference>
<dbReference type="Pfam" id="PF00512">
    <property type="entry name" value="HisKA"/>
    <property type="match status" value="1"/>
</dbReference>
<organism evidence="18 19">
    <name type="scientific">Oceanidesulfovibrio indonesiensis</name>
    <dbReference type="NCBI Taxonomy" id="54767"/>
    <lineage>
        <taxon>Bacteria</taxon>
        <taxon>Pseudomonadati</taxon>
        <taxon>Thermodesulfobacteriota</taxon>
        <taxon>Desulfovibrionia</taxon>
        <taxon>Desulfovibrionales</taxon>
        <taxon>Desulfovibrionaceae</taxon>
        <taxon>Oceanidesulfovibrio</taxon>
    </lineage>
</organism>
<dbReference type="GO" id="GO:0000155">
    <property type="term" value="F:phosphorelay sensor kinase activity"/>
    <property type="evidence" value="ECO:0007669"/>
    <property type="project" value="InterPro"/>
</dbReference>
<dbReference type="SMART" id="SM00448">
    <property type="entry name" value="REC"/>
    <property type="match status" value="1"/>
</dbReference>
<dbReference type="InterPro" id="IPR036097">
    <property type="entry name" value="HisK_dim/P_sf"/>
</dbReference>
<feature type="domain" description="PAS" evidence="16">
    <location>
        <begin position="729"/>
        <end position="799"/>
    </location>
</feature>
<dbReference type="CDD" id="cd00082">
    <property type="entry name" value="HisKA"/>
    <property type="match status" value="1"/>
</dbReference>
<dbReference type="InterPro" id="IPR011006">
    <property type="entry name" value="CheY-like_superfamily"/>
</dbReference>
<evidence type="ECO:0000313" key="19">
    <source>
        <dbReference type="Proteomes" id="UP000448292"/>
    </source>
</evidence>
<dbReference type="SUPFAM" id="SSF55874">
    <property type="entry name" value="ATPase domain of HSP90 chaperone/DNA topoisomerase II/histidine kinase"/>
    <property type="match status" value="1"/>
</dbReference>
<dbReference type="PANTHER" id="PTHR45339:SF1">
    <property type="entry name" value="HYBRID SIGNAL TRANSDUCTION HISTIDINE KINASE J"/>
    <property type="match status" value="1"/>
</dbReference>
<keyword evidence="19" id="KW-1185">Reference proteome</keyword>
<dbReference type="InterPro" id="IPR005467">
    <property type="entry name" value="His_kinase_dom"/>
</dbReference>
<dbReference type="Pfam" id="PF08447">
    <property type="entry name" value="PAS_3"/>
    <property type="match status" value="1"/>
</dbReference>
<comment type="caution">
    <text evidence="18">The sequence shown here is derived from an EMBL/GenBank/DDBJ whole genome shotgun (WGS) entry which is preliminary data.</text>
</comment>
<evidence type="ECO:0000259" key="14">
    <source>
        <dbReference type="PROSITE" id="PS50109"/>
    </source>
</evidence>
<dbReference type="PROSITE" id="PS50109">
    <property type="entry name" value="HIS_KIN"/>
    <property type="match status" value="1"/>
</dbReference>
<keyword evidence="13" id="KW-0812">Transmembrane</keyword>
<evidence type="ECO:0000256" key="5">
    <source>
        <dbReference type="ARBA" id="ARBA00022741"/>
    </source>
</evidence>
<dbReference type="SMART" id="SM00388">
    <property type="entry name" value="HisKA"/>
    <property type="match status" value="1"/>
</dbReference>
<evidence type="ECO:0000259" key="17">
    <source>
        <dbReference type="PROSITE" id="PS50113"/>
    </source>
</evidence>
<feature type="transmembrane region" description="Helical" evidence="13">
    <location>
        <begin position="12"/>
        <end position="30"/>
    </location>
</feature>
<feature type="transmembrane region" description="Helical" evidence="13">
    <location>
        <begin position="152"/>
        <end position="170"/>
    </location>
</feature>
<comment type="subunit">
    <text evidence="9">At low DSF concentrations, interacts with RpfF.</text>
</comment>
<evidence type="ECO:0000256" key="9">
    <source>
        <dbReference type="ARBA" id="ARBA00064003"/>
    </source>
</evidence>
<evidence type="ECO:0000313" key="18">
    <source>
        <dbReference type="EMBL" id="TVM14846.1"/>
    </source>
</evidence>
<evidence type="ECO:0000256" key="10">
    <source>
        <dbReference type="ARBA" id="ARBA00068150"/>
    </source>
</evidence>
<protein>
    <recommendedName>
        <fullName evidence="10">Sensory/regulatory protein RpfC</fullName>
        <ecNumber evidence="2">2.7.13.3</ecNumber>
    </recommendedName>
</protein>
<feature type="domain" description="Histidine kinase" evidence="14">
    <location>
        <begin position="868"/>
        <end position="1091"/>
    </location>
</feature>
<dbReference type="CDD" id="cd16922">
    <property type="entry name" value="HATPase_EvgS-ArcB-TorS-like"/>
    <property type="match status" value="1"/>
</dbReference>
<dbReference type="Pfam" id="PF13185">
    <property type="entry name" value="GAF_2"/>
    <property type="match status" value="1"/>
</dbReference>
<dbReference type="GO" id="GO:0005524">
    <property type="term" value="F:ATP binding"/>
    <property type="evidence" value="ECO:0007669"/>
    <property type="project" value="UniProtKB-KW"/>
</dbReference>
<dbReference type="InterPro" id="IPR001789">
    <property type="entry name" value="Sig_transdc_resp-reg_receiver"/>
</dbReference>
<feature type="coiled-coil region" evidence="12">
    <location>
        <begin position="229"/>
        <end position="309"/>
    </location>
</feature>
<keyword evidence="5" id="KW-0547">Nucleotide-binding</keyword>
<dbReference type="SMART" id="SM00086">
    <property type="entry name" value="PAC"/>
    <property type="match status" value="2"/>
</dbReference>
<dbReference type="SMART" id="SM00091">
    <property type="entry name" value="PAS"/>
    <property type="match status" value="2"/>
</dbReference>
<accession>A0A7M3MBB8</accession>
<dbReference type="PROSITE" id="PS50110">
    <property type="entry name" value="RESPONSE_REGULATORY"/>
    <property type="match status" value="1"/>
</dbReference>
<dbReference type="CDD" id="cd00130">
    <property type="entry name" value="PAS"/>
    <property type="match status" value="2"/>
</dbReference>
<evidence type="ECO:0000256" key="7">
    <source>
        <dbReference type="ARBA" id="ARBA00022840"/>
    </source>
</evidence>
<dbReference type="EMBL" id="QMIE01000020">
    <property type="protein sequence ID" value="TVM14846.1"/>
    <property type="molecule type" value="Genomic_DNA"/>
</dbReference>
<dbReference type="SUPFAM" id="SSF55785">
    <property type="entry name" value="PYP-like sensor domain (PAS domain)"/>
    <property type="match status" value="3"/>
</dbReference>
<feature type="domain" description="PAC" evidence="17">
    <location>
        <begin position="684"/>
        <end position="735"/>
    </location>
</feature>
<dbReference type="OrthoDB" id="5468518at2"/>
<keyword evidence="13" id="KW-1133">Transmembrane helix</keyword>
<dbReference type="Gene3D" id="6.10.340.10">
    <property type="match status" value="1"/>
</dbReference>
<name>A0A7M3MBB8_9BACT</name>
<dbReference type="InterPro" id="IPR004358">
    <property type="entry name" value="Sig_transdc_His_kin-like_C"/>
</dbReference>
<evidence type="ECO:0000256" key="12">
    <source>
        <dbReference type="SAM" id="Coils"/>
    </source>
</evidence>
<dbReference type="Gene3D" id="3.30.450.20">
    <property type="entry name" value="PAS domain"/>
    <property type="match status" value="3"/>
</dbReference>
<evidence type="ECO:0000256" key="6">
    <source>
        <dbReference type="ARBA" id="ARBA00022777"/>
    </source>
</evidence>
<evidence type="ECO:0000256" key="11">
    <source>
        <dbReference type="PROSITE-ProRule" id="PRU00169"/>
    </source>
</evidence>
<dbReference type="InterPro" id="IPR003018">
    <property type="entry name" value="GAF"/>
</dbReference>
<evidence type="ECO:0000259" key="16">
    <source>
        <dbReference type="PROSITE" id="PS50112"/>
    </source>
</evidence>
<dbReference type="PROSITE" id="PS50113">
    <property type="entry name" value="PAC"/>
    <property type="match status" value="1"/>
</dbReference>
<sequence>MPLASNRLSRKLILQALTLCAVIFFIFGSIETYSSYRQRFDAVGKTVADIRKSHLPALSEALWVLDERLIAASLEGIYDLEFVERVVIREGADAVATFGAVQSRDVMVELFPLHATYKGSVRDLGKLEVIFGLDRLHAAFRRDLATFFIRQSAEILFIAAVLFLLFHFHVTRPLTAMANQAQALDMTTGLKPFVLPRRPSRASRQDELDAVVEALNDMETRVQASHDALQQELDLRRATESQLREARDNLERRVEERTHELGKANMELDLANEELAATNAELMGINQELHFEIEERKRAEQALRESEARQRTIVERMPVMLVAFDESGSIVAWNRECERVSGYSEKEMVGKAETLSMVCPDEALQEEAVNSFLAETNFRGIHIPFVSKNGTMRSIAWSSIAQTFPIPGWHTWAIGVDVTDRETAQRELKGLNRALETLGQANEVVLFENDPETMCREVCRIGVESGGYAFVWMACAESQQEGLHALASFGPHETFLDYLKEPWTDPDLSKDPVNSALLSNHYSLVRSIPDDEPFHPWLEKATLEGFRSCLALPLVCGAHTIGALSFYSYAPDAFDAKEIEVLERLANNLAHGLHSLDLDARRHQAEQDLRRQESLLLETQAIARVGGWELDLTTGDGHWTPETYRIFGVDSDFVPNLPAVRTFFPEEALIRALHKESSATGTSFEIETPILTAQGERRFVRLQGTTHLSDGKPVKTSGVVQDITERKTAEQHLERIFLHSLDMLCIISFEGDFLELNPAWERTLGWSLDELKSRHWLHYVHPEDHDATIEATSRLLAGEALTNFQNRYLHKAGGFRWLSWNSFPEMESRRMFGVVRDVTQNRLEQEELLAAKQQAEASNMAKSEFLANMSHEIRTPINGVLGMLQLLSMTELNDEQRDFVDTARSSGESLLALISDILDLSRVEAGKMLITESPFEIESVIQTLRDTFRETARHKGIHLGVNLDPATPKGLSGDAGRLRQILFNLVGNAVKFTERGGRVDVDIFTVPAAEEDMFYLVASVADTGIGMDEDILNHIFEPFAQAEVAYSRAYQGAGLGLAIVKRLIRLLGGEICVESTVGQGTTFCFSIPMKRHEPLVEIQPVPESSPRKGPLRILVVEDNNINRYALVSMINKWTHEAVGAGNAEEALDMLASERFDLVLMDVQMPGMNGLEATQIIRSGERENIDPAIPILAISAYVMPGDRETFMEAGMNEYFSKPVDMNALKKYLDAFGSHHDSSTEP</sequence>
<dbReference type="Pfam" id="PF02518">
    <property type="entry name" value="HATPase_c"/>
    <property type="match status" value="1"/>
</dbReference>
<dbReference type="Pfam" id="PF00072">
    <property type="entry name" value="Response_reg"/>
    <property type="match status" value="1"/>
</dbReference>